<dbReference type="RefSeq" id="WP_151759409.1">
    <property type="nucleotide sequence ID" value="NZ_BKZW01000004.1"/>
</dbReference>
<dbReference type="InterPro" id="IPR011047">
    <property type="entry name" value="Quinoprotein_ADH-like_sf"/>
</dbReference>
<dbReference type="SUPFAM" id="SSF50998">
    <property type="entry name" value="Quinoprotein alcohol dehydrogenase-like"/>
    <property type="match status" value="1"/>
</dbReference>
<dbReference type="SMART" id="SM00564">
    <property type="entry name" value="PQQ"/>
    <property type="match status" value="4"/>
</dbReference>
<feature type="region of interest" description="Disordered" evidence="1">
    <location>
        <begin position="1"/>
        <end position="27"/>
    </location>
</feature>
<evidence type="ECO:0000256" key="1">
    <source>
        <dbReference type="SAM" id="MobiDB-lite"/>
    </source>
</evidence>
<feature type="domain" description="Pyrrolo-quinoline quinone repeat" evidence="3">
    <location>
        <begin position="164"/>
        <end position="311"/>
    </location>
</feature>
<dbReference type="Gene3D" id="2.140.10.10">
    <property type="entry name" value="Quinoprotein alcohol dehydrogenase-like superfamily"/>
    <property type="match status" value="1"/>
</dbReference>
<dbReference type="Proteomes" id="UP000326912">
    <property type="component" value="Unassembled WGS sequence"/>
</dbReference>
<keyword evidence="2" id="KW-0472">Membrane</keyword>
<dbReference type="Pfam" id="PF13360">
    <property type="entry name" value="PQQ_2"/>
    <property type="match status" value="1"/>
</dbReference>
<protein>
    <recommendedName>
        <fullName evidence="3">Pyrrolo-quinoline quinone repeat domain-containing protein</fullName>
    </recommendedName>
</protein>
<evidence type="ECO:0000313" key="5">
    <source>
        <dbReference type="Proteomes" id="UP000326912"/>
    </source>
</evidence>
<feature type="region of interest" description="Disordered" evidence="1">
    <location>
        <begin position="61"/>
        <end position="84"/>
    </location>
</feature>
<keyword evidence="2" id="KW-1133">Transmembrane helix</keyword>
<dbReference type="InterPro" id="IPR018391">
    <property type="entry name" value="PQQ_b-propeller_rpt"/>
</dbReference>
<dbReference type="PANTHER" id="PTHR34512:SF30">
    <property type="entry name" value="OUTER MEMBRANE PROTEIN ASSEMBLY FACTOR BAMB"/>
    <property type="match status" value="1"/>
</dbReference>
<dbReference type="EMBL" id="BKZW01000004">
    <property type="protein sequence ID" value="GER91810.1"/>
    <property type="molecule type" value="Genomic_DNA"/>
</dbReference>
<feature type="compositionally biased region" description="Polar residues" evidence="1">
    <location>
        <begin position="15"/>
        <end position="26"/>
    </location>
</feature>
<feature type="compositionally biased region" description="Polar residues" evidence="1">
    <location>
        <begin position="68"/>
        <end position="84"/>
    </location>
</feature>
<evidence type="ECO:0000256" key="2">
    <source>
        <dbReference type="SAM" id="Phobius"/>
    </source>
</evidence>
<dbReference type="InterPro" id="IPR002372">
    <property type="entry name" value="PQQ_rpt_dom"/>
</dbReference>
<evidence type="ECO:0000313" key="4">
    <source>
        <dbReference type="EMBL" id="GER91810.1"/>
    </source>
</evidence>
<comment type="caution">
    <text evidence="4">The sequence shown here is derived from an EMBL/GenBank/DDBJ whole genome shotgun (WGS) entry which is preliminary data.</text>
</comment>
<evidence type="ECO:0000259" key="3">
    <source>
        <dbReference type="Pfam" id="PF13360"/>
    </source>
</evidence>
<organism evidence="4 5">
    <name type="scientific">Dictyobacter vulcani</name>
    <dbReference type="NCBI Taxonomy" id="2607529"/>
    <lineage>
        <taxon>Bacteria</taxon>
        <taxon>Bacillati</taxon>
        <taxon>Chloroflexota</taxon>
        <taxon>Ktedonobacteria</taxon>
        <taxon>Ktedonobacterales</taxon>
        <taxon>Dictyobacteraceae</taxon>
        <taxon>Dictyobacter</taxon>
    </lineage>
</organism>
<reference evidence="4 5" key="1">
    <citation type="submission" date="2019-10" db="EMBL/GenBank/DDBJ databases">
        <title>Dictyobacter vulcani sp. nov., within the class Ktedonobacteria, isolated from soil of volcanic Mt. Zao.</title>
        <authorList>
            <person name="Zheng Y."/>
            <person name="Wang C.M."/>
            <person name="Sakai Y."/>
            <person name="Abe K."/>
            <person name="Yokota A."/>
            <person name="Yabe S."/>
        </authorList>
    </citation>
    <scope>NUCLEOTIDE SEQUENCE [LARGE SCALE GENOMIC DNA]</scope>
    <source>
        <strain evidence="4 5">W12</strain>
    </source>
</reference>
<sequence length="483" mass="54235">MNHHDEYFQPDTIDEQTSQSSPSQIQDPVASELTEMLRHIYHPTVTREDQDSLAQIKQRLHATKTHDATSAQTTIPTGSDQPITSWTKNFKTHQHNPKPPASKRKRIPILNTLAATLLVGLLIGSWFAATHLLHPIVSISTSGHTIPTSTVASEPGNIYEVFNNTLTKLDGQTGTTIWSHKLTSRQSTDARNTHFIVQQDTVYAMLEHDLYAFAANTGQQLWHTETQYSANFIPGINNNAFYIYQVDGTSSAYTLSDGQLLWHNTTKINSTGFNVSNAMLYIKESSNHLQGGLPAIILHALDARTGKQRWQFTAWGSTGDTQLAATVFDGIAYFTPYQYLYALDEQTGKKLWEQKTMDQWDFFTHVETKDGVTATDTNSVQTLVGCPMNNPECNGKDTARIAAFDSRTGHQLWQSDTRFRRLPDSSNVDQLDSFGNHQAIPITNNILIGYYRPAPQKNTDTKSNQYHPCLRCTQRKINLAVFD</sequence>
<dbReference type="PANTHER" id="PTHR34512">
    <property type="entry name" value="CELL SURFACE PROTEIN"/>
    <property type="match status" value="1"/>
</dbReference>
<feature type="transmembrane region" description="Helical" evidence="2">
    <location>
        <begin position="108"/>
        <end position="129"/>
    </location>
</feature>
<gene>
    <name evidence="4" type="ORF">KDW_59720</name>
</gene>
<dbReference type="Gene3D" id="2.40.128.630">
    <property type="match status" value="1"/>
</dbReference>
<accession>A0A5J4KZ43</accession>
<proteinExistence type="predicted"/>
<dbReference type="AlphaFoldDB" id="A0A5J4KZ43"/>
<keyword evidence="2" id="KW-0812">Transmembrane</keyword>
<name>A0A5J4KZ43_9CHLR</name>
<keyword evidence="5" id="KW-1185">Reference proteome</keyword>